<organism evidence="2 3">
    <name type="scientific">Streptomyces klenkii</name>
    <dbReference type="NCBI Taxonomy" id="1420899"/>
    <lineage>
        <taxon>Bacteria</taxon>
        <taxon>Bacillati</taxon>
        <taxon>Actinomycetota</taxon>
        <taxon>Actinomycetes</taxon>
        <taxon>Kitasatosporales</taxon>
        <taxon>Streptomycetaceae</taxon>
        <taxon>Streptomyces</taxon>
    </lineage>
</organism>
<protein>
    <submittedName>
        <fullName evidence="2">Uncharacterized protein</fullName>
    </submittedName>
</protein>
<reference evidence="2 3" key="1">
    <citation type="journal article" date="2015" name="Antonie Van Leeuwenhoek">
        <title>Streptomyces klenkii sp. nov., isolated from deep marine sediment.</title>
        <authorList>
            <person name="Veyisoglu A."/>
            <person name="Sahin N."/>
        </authorList>
    </citation>
    <scope>NUCLEOTIDE SEQUENCE [LARGE SCALE GENOMIC DNA]</scope>
    <source>
        <strain evidence="2 3">KCTC 29202</strain>
    </source>
</reference>
<dbReference type="Proteomes" id="UP000270343">
    <property type="component" value="Unassembled WGS sequence"/>
</dbReference>
<accession>A0A3B0AL68</accession>
<keyword evidence="3" id="KW-1185">Reference proteome</keyword>
<dbReference type="AlphaFoldDB" id="A0A3B0AL68"/>
<dbReference type="EMBL" id="RBAM01000034">
    <property type="protein sequence ID" value="RKN60017.1"/>
    <property type="molecule type" value="Genomic_DNA"/>
</dbReference>
<feature type="transmembrane region" description="Helical" evidence="1">
    <location>
        <begin position="32"/>
        <end position="60"/>
    </location>
</feature>
<name>A0A3B0AL68_9ACTN</name>
<evidence type="ECO:0000313" key="3">
    <source>
        <dbReference type="Proteomes" id="UP000270343"/>
    </source>
</evidence>
<proteinExistence type="predicted"/>
<keyword evidence="1" id="KW-0472">Membrane</keyword>
<gene>
    <name evidence="2" type="ORF">D7231_33610</name>
</gene>
<comment type="caution">
    <text evidence="2">The sequence shown here is derived from an EMBL/GenBank/DDBJ whole genome shotgun (WGS) entry which is preliminary data.</text>
</comment>
<dbReference type="RefSeq" id="WP_120759978.1">
    <property type="nucleotide sequence ID" value="NZ_RBAM01000034.1"/>
</dbReference>
<evidence type="ECO:0000256" key="1">
    <source>
        <dbReference type="SAM" id="Phobius"/>
    </source>
</evidence>
<evidence type="ECO:0000313" key="2">
    <source>
        <dbReference type="EMBL" id="RKN60017.1"/>
    </source>
</evidence>
<keyword evidence="1" id="KW-0812">Transmembrane</keyword>
<keyword evidence="1" id="KW-1133">Transmembrane helix</keyword>
<sequence length="78" mass="7847">MARTLLRTGLGATLAGSAALYAFDPVGRTNLAVVLGLLYLTLVGITLVGMNGAALAVLVLGLTKLSLGAEPEQRSHGG</sequence>